<name>A0ABD3VDX2_SINWO</name>
<gene>
    <name evidence="2" type="ORF">ACJMK2_009574</name>
    <name evidence="3" type="ORF">ACJMK2_009586</name>
</gene>
<dbReference type="Proteomes" id="UP001634394">
    <property type="component" value="Unassembled WGS sequence"/>
</dbReference>
<reference evidence="3 4" key="1">
    <citation type="submission" date="2024-11" db="EMBL/GenBank/DDBJ databases">
        <title>Chromosome-level genome assembly of the freshwater bivalve Anodonta woodiana.</title>
        <authorList>
            <person name="Chen X."/>
        </authorList>
    </citation>
    <scope>NUCLEOTIDE SEQUENCE [LARGE SCALE GENOMIC DNA]</scope>
    <source>
        <strain evidence="3">MN2024</strain>
        <tissue evidence="3">Gills</tissue>
    </source>
</reference>
<keyword evidence="1" id="KW-1133">Transmembrane helix</keyword>
<dbReference type="AlphaFoldDB" id="A0ABD3VDX2"/>
<evidence type="ECO:0000313" key="2">
    <source>
        <dbReference type="EMBL" id="KAL3859349.1"/>
    </source>
</evidence>
<comment type="caution">
    <text evidence="3">The sequence shown here is derived from an EMBL/GenBank/DDBJ whole genome shotgun (WGS) entry which is preliminary data.</text>
</comment>
<dbReference type="EMBL" id="JBJQND010000012">
    <property type="protein sequence ID" value="KAL3859361.1"/>
    <property type="molecule type" value="Genomic_DNA"/>
</dbReference>
<evidence type="ECO:0000313" key="4">
    <source>
        <dbReference type="Proteomes" id="UP001634394"/>
    </source>
</evidence>
<keyword evidence="1" id="KW-0472">Membrane</keyword>
<proteinExistence type="predicted"/>
<evidence type="ECO:0000256" key="1">
    <source>
        <dbReference type="SAM" id="Phobius"/>
    </source>
</evidence>
<evidence type="ECO:0000313" key="3">
    <source>
        <dbReference type="EMBL" id="KAL3859361.1"/>
    </source>
</evidence>
<organism evidence="3 4">
    <name type="scientific">Sinanodonta woodiana</name>
    <name type="common">Chinese pond mussel</name>
    <name type="synonym">Anodonta woodiana</name>
    <dbReference type="NCBI Taxonomy" id="1069815"/>
    <lineage>
        <taxon>Eukaryota</taxon>
        <taxon>Metazoa</taxon>
        <taxon>Spiralia</taxon>
        <taxon>Lophotrochozoa</taxon>
        <taxon>Mollusca</taxon>
        <taxon>Bivalvia</taxon>
        <taxon>Autobranchia</taxon>
        <taxon>Heteroconchia</taxon>
        <taxon>Palaeoheterodonta</taxon>
        <taxon>Unionida</taxon>
        <taxon>Unionoidea</taxon>
        <taxon>Unionidae</taxon>
        <taxon>Unioninae</taxon>
        <taxon>Sinanodonta</taxon>
    </lineage>
</organism>
<sequence length="154" mass="17643">MCDNISARESFHFWRTKEMAYLKNMNPPRKTALVKSPSNGNMGIELLLPNIDYPTQLQNQTPSSANLTPRSTGEGDHCGVVTINPVVQLIWTGVTLVVVCLLILMLFIDWIFPDLFMYHKCQINCTDYFLSKDAWIRLFDLLLPTTMPLDDFEL</sequence>
<feature type="transmembrane region" description="Helical" evidence="1">
    <location>
        <begin position="89"/>
        <end position="112"/>
    </location>
</feature>
<protein>
    <submittedName>
        <fullName evidence="3">Uncharacterized protein</fullName>
    </submittedName>
</protein>
<dbReference type="EMBL" id="JBJQND010000012">
    <property type="protein sequence ID" value="KAL3859349.1"/>
    <property type="molecule type" value="Genomic_DNA"/>
</dbReference>
<keyword evidence="1" id="KW-0812">Transmembrane</keyword>
<keyword evidence="4" id="KW-1185">Reference proteome</keyword>
<accession>A0ABD3VDX2</accession>